<protein>
    <submittedName>
        <fullName evidence="1">Uncharacterized protein</fullName>
    </submittedName>
</protein>
<dbReference type="AlphaFoldDB" id="A0A6C2C1U9"/>
<proteinExistence type="predicted"/>
<evidence type="ECO:0000313" key="2">
    <source>
        <dbReference type="Proteomes" id="UP000371977"/>
    </source>
</evidence>
<name>A0A6C2C1U9_9LACO</name>
<sequence length="139" mass="15308">MKYINRLVIAGLIGMFLLGGFNAVSANTKPTKAELQKTLDLLNEYPDDTEAYLSKKGENFALGGDSEITTPSGETTKISESKDYLATTVGDLKAHYRTQIENADANSGVTKVDTSKRKVKKASVKKSFFSKIMDFFNHM</sequence>
<dbReference type="EMBL" id="SDGZ01000033">
    <property type="protein sequence ID" value="TYC47767.1"/>
    <property type="molecule type" value="Genomic_DNA"/>
</dbReference>
<comment type="caution">
    <text evidence="1">The sequence shown here is derived from an EMBL/GenBank/DDBJ whole genome shotgun (WGS) entry which is preliminary data.</text>
</comment>
<evidence type="ECO:0000313" key="1">
    <source>
        <dbReference type="EMBL" id="TYC47767.1"/>
    </source>
</evidence>
<dbReference type="RefSeq" id="WP_148624094.1">
    <property type="nucleotide sequence ID" value="NZ_SDGZ01000033.1"/>
</dbReference>
<gene>
    <name evidence="1" type="ORF">ESZ50_11430</name>
</gene>
<organism evidence="1 2">
    <name type="scientific">Weissella muntiaci</name>
    <dbReference type="NCBI Taxonomy" id="2508881"/>
    <lineage>
        <taxon>Bacteria</taxon>
        <taxon>Bacillati</taxon>
        <taxon>Bacillota</taxon>
        <taxon>Bacilli</taxon>
        <taxon>Lactobacillales</taxon>
        <taxon>Lactobacillaceae</taxon>
        <taxon>Weissella</taxon>
    </lineage>
</organism>
<dbReference type="Proteomes" id="UP000371977">
    <property type="component" value="Unassembled WGS sequence"/>
</dbReference>
<keyword evidence="2" id="KW-1185">Reference proteome</keyword>
<accession>A0A6C2C1U9</accession>
<reference evidence="1 2" key="1">
    <citation type="submission" date="2019-01" db="EMBL/GenBank/DDBJ databases">
        <title>Weissella sp. nov., a novel lactic acid bacterium isolated from animal feces.</title>
        <authorList>
            <person name="Wang L.-T."/>
        </authorList>
    </citation>
    <scope>NUCLEOTIDE SEQUENCE [LARGE SCALE GENOMIC DNA]</scope>
    <source>
        <strain evidence="1 2">8H-2</strain>
    </source>
</reference>